<dbReference type="InterPro" id="IPR036188">
    <property type="entry name" value="FAD/NAD-bd_sf"/>
</dbReference>
<dbReference type="Proteomes" id="UP000663840">
    <property type="component" value="Unassembled WGS sequence"/>
</dbReference>
<dbReference type="InterPro" id="IPR000172">
    <property type="entry name" value="GMC_OxRdtase_N"/>
</dbReference>
<dbReference type="InterPro" id="IPR011531">
    <property type="entry name" value="HCO3_transpt-like_TM_dom"/>
</dbReference>
<feature type="transmembrane region" description="Helical" evidence="10">
    <location>
        <begin position="318"/>
        <end position="340"/>
    </location>
</feature>
<comment type="caution">
    <text evidence="12">The sequence shown here is derived from an EMBL/GenBank/DDBJ whole genome shotgun (WGS) entry which is preliminary data.</text>
</comment>
<evidence type="ECO:0000313" key="13">
    <source>
        <dbReference type="Proteomes" id="UP000663840"/>
    </source>
</evidence>
<feature type="region of interest" description="Disordered" evidence="9">
    <location>
        <begin position="1223"/>
        <end position="1253"/>
    </location>
</feature>
<organism evidence="12 13">
    <name type="scientific">Rhizoctonia solani</name>
    <dbReference type="NCBI Taxonomy" id="456999"/>
    <lineage>
        <taxon>Eukaryota</taxon>
        <taxon>Fungi</taxon>
        <taxon>Dikarya</taxon>
        <taxon>Basidiomycota</taxon>
        <taxon>Agaricomycotina</taxon>
        <taxon>Agaricomycetes</taxon>
        <taxon>Cantharellales</taxon>
        <taxon>Ceratobasidiaceae</taxon>
        <taxon>Rhizoctonia</taxon>
    </lineage>
</organism>
<dbReference type="Gene3D" id="3.50.50.60">
    <property type="entry name" value="FAD/NAD(P)-binding domain"/>
    <property type="match status" value="1"/>
</dbReference>
<dbReference type="GO" id="GO:0005452">
    <property type="term" value="F:solute:inorganic anion antiporter activity"/>
    <property type="evidence" value="ECO:0007669"/>
    <property type="project" value="InterPro"/>
</dbReference>
<feature type="transmembrane region" description="Helical" evidence="10">
    <location>
        <begin position="142"/>
        <end position="163"/>
    </location>
</feature>
<keyword evidence="7 10" id="KW-0472">Membrane</keyword>
<dbReference type="Gene3D" id="1.10.287.570">
    <property type="entry name" value="Helical hairpin bin"/>
    <property type="match status" value="1"/>
</dbReference>
<dbReference type="GO" id="GO:0006820">
    <property type="term" value="P:monoatomic anion transport"/>
    <property type="evidence" value="ECO:0007669"/>
    <property type="project" value="InterPro"/>
</dbReference>
<evidence type="ECO:0000259" key="11">
    <source>
        <dbReference type="PROSITE" id="PS00623"/>
    </source>
</evidence>
<feature type="transmembrane region" description="Helical" evidence="10">
    <location>
        <begin position="486"/>
        <end position="503"/>
    </location>
</feature>
<comment type="similarity">
    <text evidence="3">Belongs to the anion exchanger (TC 2.A.31) family.</text>
</comment>
<feature type="transmembrane region" description="Helical" evidence="10">
    <location>
        <begin position="208"/>
        <end position="229"/>
    </location>
</feature>
<evidence type="ECO:0000256" key="3">
    <source>
        <dbReference type="ARBA" id="ARBA00010993"/>
    </source>
</evidence>
<dbReference type="PANTHER" id="PTHR11453">
    <property type="entry name" value="ANION EXCHANGE PROTEIN"/>
    <property type="match status" value="1"/>
</dbReference>
<evidence type="ECO:0000256" key="7">
    <source>
        <dbReference type="ARBA" id="ARBA00023136"/>
    </source>
</evidence>
<dbReference type="Gene3D" id="3.30.560.10">
    <property type="entry name" value="Glucose Oxidase, domain 3"/>
    <property type="match status" value="1"/>
</dbReference>
<comment type="cofactor">
    <cofactor evidence="1">
        <name>FAD</name>
        <dbReference type="ChEBI" id="CHEBI:57692"/>
    </cofactor>
</comment>
<dbReference type="Pfam" id="PF05199">
    <property type="entry name" value="GMC_oxred_C"/>
    <property type="match status" value="1"/>
</dbReference>
<keyword evidence="4" id="KW-0926">Vacuole</keyword>
<dbReference type="PROSITE" id="PS00623">
    <property type="entry name" value="GMC_OXRED_1"/>
    <property type="match status" value="1"/>
</dbReference>
<dbReference type="EMBL" id="CAJMWR010000945">
    <property type="protein sequence ID" value="CAE6409183.1"/>
    <property type="molecule type" value="Genomic_DNA"/>
</dbReference>
<evidence type="ECO:0000256" key="6">
    <source>
        <dbReference type="ARBA" id="ARBA00022989"/>
    </source>
</evidence>
<feature type="transmembrane region" description="Helical" evidence="10">
    <location>
        <begin position="1261"/>
        <end position="1282"/>
    </location>
</feature>
<evidence type="ECO:0000256" key="10">
    <source>
        <dbReference type="SAM" id="Phobius"/>
    </source>
</evidence>
<keyword evidence="8" id="KW-0285">Flavoprotein</keyword>
<accession>A0A8H3ABZ4</accession>
<evidence type="ECO:0000256" key="9">
    <source>
        <dbReference type="SAM" id="MobiDB-lite"/>
    </source>
</evidence>
<evidence type="ECO:0000256" key="5">
    <source>
        <dbReference type="ARBA" id="ARBA00022692"/>
    </source>
</evidence>
<name>A0A8H3ABZ4_9AGAM</name>
<keyword evidence="8" id="KW-0274">FAD</keyword>
<keyword evidence="6 10" id="KW-1133">Transmembrane helix</keyword>
<sequence>MPESYNDTPNGLQSDSPYIAGHLSSLRNQGLRPFRGMISDFKARAPYYLSDWTDAWNYRVVPATAMIFFANVLPGIAFSLDLIETTSQYGVTEVLLSSFMAAFIFSVFSCQPLCISGVTGPITVLNKTIYEILETREDAPEYLHFIGWVYLWAAIMHWFAAVLNAANFLRYVTRFSCDTFGFYVAWVYLQYGIQVITRQLSITDPDSVFVSIILALVMLVTGHLFGMLARSNIGHRVVRRFFADYGMPISVIACTGLAYWGRFRLANPLTLPTSGAFSPAGNRPWLVKFWELDGKWVGLIAQGSEYPLRKPPGFHWDFFWLGISTFIAGLLGVPAPNGLIPQAPMHTESLVIMGIQRKNDVEKISKNGPSHGREEDFELHGTQNYESQNHQDSAETSTLVEEHPIAVVEQRVSNLAQGALCLVLMSGPLQHVLGLVPRGVLAGLFWYMGSDHLRVSAVTEKLLYLIRDPAMVSRSEPLRKVRRSRVTLFVAIELIGFGATMAVTQTIAAIGFPIVIMLLVPVRSWLIPKLPFTPEELSVLDGPTASPFSIIMTHSVASAALVASAVAFLGANALVRTDTASNPNNPHRRLLTRAVTADPTQLSGKSFDFVIVGGGTAGLAIAARLSEYSNMTVAVIEAGGDGSSHADNINIPGYSYIHGLTGTDADWSYDITAQPSAGNRVTKWPRGKVLGGSGSINGMFWGIGAQREWDAWATLFPTSSSSYNSSTLENGTPASFNWSWSMIQKYHKKSENFTAPPAEQQTQFGMTIDADSHGYGGAIQTTMSQYIYDGIANWVPTLVALGMSKGDLASGDTHVVSMTPSTLNAHNFTRSNSMAGYIDPVGPRSNLVILTGMQATGLVWGDKGSSGAIATGVKFAASNGAQSYTVNAKKEVILCGGTIGSAQLLQLSGVGPKALMTSLDIDSVVDLPGVGQNLQDHGSTTVAWAVDGATWWDLLSNDTLQAQQLTQWRDDATGLWTYINEAVAYPSIQDIMGTNADTWLNTVSSGLSSALSSLSTSQSLDTTVLKGITQQFNIQLDMLKNSVGQLEIIMTMLAGAGNAGIQVAQQHAWSRGAITITSSNAFDYPSINPNYLSNSWDVDIINAGIKYVRTIGATAPMSSYFKAETSTTSASTTDDAINTYIANSVATEYHPIGTCSMLPLDMGGVVDTTLRVYGTSNVRVIDASVMPIHVTAHTMAPAYAIAEYGADIIKMAYWPVPVSTTTTSARGGATSGSGSGNGSSGGNNGNGSNDEGGLTSSQRTIVIAATVAVGGAALLLGLLFWIRKRSHQKPQGPEDPWRSSYGGAHSLPMQNLSNAELAAPPAPFKAGGNKYDYRMSAMSSSTMDTAQLQAATPLAEHQPLAYDHAVPPSPGFAYNTPGASAPGTPHMGPAPGLMAHDYAPVNGRASPGPRI</sequence>
<dbReference type="Pfam" id="PF00732">
    <property type="entry name" value="GMC_oxred_N"/>
    <property type="match status" value="1"/>
</dbReference>
<dbReference type="GO" id="GO:0050660">
    <property type="term" value="F:flavin adenine dinucleotide binding"/>
    <property type="evidence" value="ECO:0007669"/>
    <property type="project" value="InterPro"/>
</dbReference>
<dbReference type="GO" id="GO:0050801">
    <property type="term" value="P:monoatomic ion homeostasis"/>
    <property type="evidence" value="ECO:0007669"/>
    <property type="project" value="TreeGrafter"/>
</dbReference>
<evidence type="ECO:0000256" key="1">
    <source>
        <dbReference type="ARBA" id="ARBA00001974"/>
    </source>
</evidence>
<comment type="similarity">
    <text evidence="8">Belongs to the GMC oxidoreductase family.</text>
</comment>
<feature type="compositionally biased region" description="Gly residues" evidence="9">
    <location>
        <begin position="1229"/>
        <end position="1245"/>
    </location>
</feature>
<proteinExistence type="inferred from homology"/>
<dbReference type="SUPFAM" id="SSF54373">
    <property type="entry name" value="FAD-linked reductases, C-terminal domain"/>
    <property type="match status" value="1"/>
</dbReference>
<dbReference type="GO" id="GO:0005886">
    <property type="term" value="C:plasma membrane"/>
    <property type="evidence" value="ECO:0007669"/>
    <property type="project" value="TreeGrafter"/>
</dbReference>
<feature type="domain" description="Glucose-methanol-choline oxidoreductase N-terminal" evidence="11">
    <location>
        <begin position="687"/>
        <end position="710"/>
    </location>
</feature>
<dbReference type="FunFam" id="1.10.287.570:FF:000003">
    <property type="entry name" value="Anion exchange family protein"/>
    <property type="match status" value="1"/>
</dbReference>
<dbReference type="GO" id="GO:0016614">
    <property type="term" value="F:oxidoreductase activity, acting on CH-OH group of donors"/>
    <property type="evidence" value="ECO:0007669"/>
    <property type="project" value="InterPro"/>
</dbReference>
<feature type="transmembrane region" description="Helical" evidence="10">
    <location>
        <begin position="60"/>
        <end position="83"/>
    </location>
</feature>
<evidence type="ECO:0000256" key="2">
    <source>
        <dbReference type="ARBA" id="ARBA00004128"/>
    </source>
</evidence>
<dbReference type="InterPro" id="IPR003020">
    <property type="entry name" value="HCO3_transpt_euk"/>
</dbReference>
<dbReference type="GO" id="GO:0080139">
    <property type="term" value="F:borate efflux transmembrane transporter activity"/>
    <property type="evidence" value="ECO:0007669"/>
    <property type="project" value="TreeGrafter"/>
</dbReference>
<gene>
    <name evidence="12" type="ORF">RDB_LOCUS43178</name>
</gene>
<dbReference type="InterPro" id="IPR007867">
    <property type="entry name" value="GMC_OxRtase_C"/>
</dbReference>
<feature type="transmembrane region" description="Helical" evidence="10">
    <location>
        <begin position="95"/>
        <end position="122"/>
    </location>
</feature>
<evidence type="ECO:0000256" key="4">
    <source>
        <dbReference type="ARBA" id="ARBA00022554"/>
    </source>
</evidence>
<evidence type="ECO:0000256" key="8">
    <source>
        <dbReference type="RuleBase" id="RU003968"/>
    </source>
</evidence>
<dbReference type="Pfam" id="PF00955">
    <property type="entry name" value="HCO3_cotransp"/>
    <property type="match status" value="2"/>
</dbReference>
<reference evidence="12" key="1">
    <citation type="submission" date="2021-01" db="EMBL/GenBank/DDBJ databases">
        <authorList>
            <person name="Kaushik A."/>
        </authorList>
    </citation>
    <scope>NUCLEOTIDE SEQUENCE</scope>
    <source>
        <strain evidence="12">AG1-1A</strain>
    </source>
</reference>
<keyword evidence="5 10" id="KW-0812">Transmembrane</keyword>
<dbReference type="GO" id="GO:0005774">
    <property type="term" value="C:vacuolar membrane"/>
    <property type="evidence" value="ECO:0007669"/>
    <property type="project" value="UniProtKB-SubCell"/>
</dbReference>
<comment type="subcellular location">
    <subcellularLocation>
        <location evidence="2">Vacuole membrane</location>
        <topology evidence="2">Multi-pass membrane protein</topology>
    </subcellularLocation>
</comment>
<dbReference type="SUPFAM" id="SSF51905">
    <property type="entry name" value="FAD/NAD(P)-binding domain"/>
    <property type="match status" value="1"/>
</dbReference>
<dbReference type="GO" id="GO:0000324">
    <property type="term" value="C:fungal-type vacuole"/>
    <property type="evidence" value="ECO:0007669"/>
    <property type="project" value="TreeGrafter"/>
</dbReference>
<evidence type="ECO:0000313" key="12">
    <source>
        <dbReference type="EMBL" id="CAE6409183.1"/>
    </source>
</evidence>
<feature type="transmembrane region" description="Helical" evidence="10">
    <location>
        <begin position="241"/>
        <end position="261"/>
    </location>
</feature>
<dbReference type="PANTHER" id="PTHR11453:SF82">
    <property type="entry name" value="BORON TRANSPORTER 1"/>
    <property type="match status" value="1"/>
</dbReference>
<feature type="transmembrane region" description="Helical" evidence="10">
    <location>
        <begin position="175"/>
        <end position="196"/>
    </location>
</feature>
<protein>
    <recommendedName>
        <fullName evidence="11">Glucose-methanol-choline oxidoreductase N-terminal domain-containing protein</fullName>
    </recommendedName>
</protein>